<feature type="compositionally biased region" description="Basic and acidic residues" evidence="5">
    <location>
        <begin position="13"/>
        <end position="26"/>
    </location>
</feature>
<dbReference type="Pfam" id="PF00642">
    <property type="entry name" value="zf-CCCH"/>
    <property type="match status" value="1"/>
</dbReference>
<dbReference type="PANTHER" id="PTHR12681:SF0">
    <property type="entry name" value="ZINC FINGER CCCH DOMAIN-CONTAINING PROTEIN 15"/>
    <property type="match status" value="1"/>
</dbReference>
<organism evidence="6">
    <name type="scientific">Cyprideis torosa</name>
    <dbReference type="NCBI Taxonomy" id="163714"/>
    <lineage>
        <taxon>Eukaryota</taxon>
        <taxon>Metazoa</taxon>
        <taxon>Ecdysozoa</taxon>
        <taxon>Arthropoda</taxon>
        <taxon>Crustacea</taxon>
        <taxon>Oligostraca</taxon>
        <taxon>Ostracoda</taxon>
        <taxon>Podocopa</taxon>
        <taxon>Podocopida</taxon>
        <taxon>Cytherocopina</taxon>
        <taxon>Cytheroidea</taxon>
        <taxon>Cytherideidae</taxon>
        <taxon>Cyprideis</taxon>
    </lineage>
</organism>
<evidence type="ECO:0000256" key="3">
    <source>
        <dbReference type="ARBA" id="ARBA00022771"/>
    </source>
</evidence>
<keyword evidence="4" id="KW-0862">Zinc</keyword>
<dbReference type="PROSITE" id="PS50103">
    <property type="entry name" value="ZF_C3H1"/>
    <property type="match status" value="2"/>
</dbReference>
<dbReference type="PANTHER" id="PTHR12681">
    <property type="entry name" value="ZINC FINGER-CONTAINING PROTEIN P48ZNF"/>
    <property type="match status" value="1"/>
</dbReference>
<dbReference type="Gene3D" id="6.20.400.10">
    <property type="match status" value="1"/>
</dbReference>
<dbReference type="InterPro" id="IPR000571">
    <property type="entry name" value="Znf_CCCH"/>
</dbReference>
<comment type="similarity">
    <text evidence="1">Belongs to the ZC3H15/TMA46 family.</text>
</comment>
<dbReference type="GO" id="GO:0003729">
    <property type="term" value="F:mRNA binding"/>
    <property type="evidence" value="ECO:0007669"/>
    <property type="project" value="TreeGrafter"/>
</dbReference>
<reference evidence="6" key="1">
    <citation type="submission" date="2020-11" db="EMBL/GenBank/DDBJ databases">
        <authorList>
            <person name="Tran Van P."/>
        </authorList>
    </citation>
    <scope>NUCLEOTIDE SEQUENCE</scope>
</reference>
<keyword evidence="2" id="KW-0479">Metal-binding</keyword>
<gene>
    <name evidence="6" type="ORF">CTOB1V02_LOCUS11862</name>
</gene>
<dbReference type="SUPFAM" id="SSF90229">
    <property type="entry name" value="CCCH zinc finger"/>
    <property type="match status" value="1"/>
</dbReference>
<name>A0A7R8ZTN0_9CRUS</name>
<dbReference type="Gene3D" id="4.10.1000.10">
    <property type="entry name" value="Zinc finger, CCCH-type"/>
    <property type="match status" value="1"/>
</dbReference>
<feature type="region of interest" description="Disordered" evidence="5">
    <location>
        <begin position="1"/>
        <end position="33"/>
    </location>
</feature>
<dbReference type="InterPro" id="IPR032378">
    <property type="entry name" value="ZC3H15/TMA46_C"/>
</dbReference>
<dbReference type="Pfam" id="PF16543">
    <property type="entry name" value="DFRP_C"/>
    <property type="match status" value="1"/>
</dbReference>
<evidence type="ECO:0000256" key="5">
    <source>
        <dbReference type="SAM" id="MobiDB-lite"/>
    </source>
</evidence>
<feature type="non-terminal residue" evidence="6">
    <location>
        <position position="1"/>
    </location>
</feature>
<dbReference type="InterPro" id="IPR036855">
    <property type="entry name" value="Znf_CCCH_sf"/>
</dbReference>
<evidence type="ECO:0000313" key="6">
    <source>
        <dbReference type="EMBL" id="CAD7234044.1"/>
    </source>
</evidence>
<protein>
    <submittedName>
        <fullName evidence="6">Uncharacterized protein</fullName>
    </submittedName>
</protein>
<dbReference type="AlphaFoldDB" id="A0A7R8ZTN0"/>
<accession>A0A7R8ZTN0</accession>
<keyword evidence="3" id="KW-0863">Zinc-finger</keyword>
<proteinExistence type="inferred from homology"/>
<evidence type="ECO:0000256" key="1">
    <source>
        <dbReference type="ARBA" id="ARBA00010043"/>
    </source>
</evidence>
<evidence type="ECO:0000256" key="2">
    <source>
        <dbReference type="ARBA" id="ARBA00022723"/>
    </source>
</evidence>
<evidence type="ECO:0000256" key="4">
    <source>
        <dbReference type="ARBA" id="ARBA00022833"/>
    </source>
</evidence>
<dbReference type="OrthoDB" id="278280at2759"/>
<feature type="region of interest" description="Disordered" evidence="5">
    <location>
        <begin position="46"/>
        <end position="74"/>
    </location>
</feature>
<dbReference type="GO" id="GO:0005829">
    <property type="term" value="C:cytosol"/>
    <property type="evidence" value="ECO:0007669"/>
    <property type="project" value="TreeGrafter"/>
</dbReference>
<sequence length="471" mass="53149">MGPKAPPKSAPKKPQEAKKIAEDKTFGLKNKKGSKVQKYVQNISKQMQGNARQQAAMASTSSKTKKEEEKQKKEELKSLFRPVVQQKVDGQTDPKSVLCAFFKQGLCTKGNKCKFSHDPAVERKVEKRNIYEAESKNEDNMNDWDEDKMNEVITKKHGESNQNKTDIICKHFLEAVENSKYGWFWECPTGDKCIYRHALPQGYVLKKDKKALKDQEETITIEELVEQERAKLNADLLTRVTLETFLEWKKKRRAEKRRALEGKQAKRKADFKSGKLSGLSGRELFTFDPSLVSEADDGGDEEGVFDLKTYDHEEERNGGEGTQLEEPEFKEVAFDESLFGEDLDDLEDDDVEAAAQGVEKIANERSDRMLISSPFQLVVSVAGNSVLGKSLLQRILRRSFSAASSLTFHLTKKKSSPLLCVRLFLQSSSPRSLAAVATKKKKKKAANMGDIVLPAELEKLVAPMRAHVKEQ</sequence>
<dbReference type="GO" id="GO:0008270">
    <property type="term" value="F:zinc ion binding"/>
    <property type="evidence" value="ECO:0007669"/>
    <property type="project" value="UniProtKB-KW"/>
</dbReference>
<dbReference type="EMBL" id="OB667586">
    <property type="protein sequence ID" value="CAD7234044.1"/>
    <property type="molecule type" value="Genomic_DNA"/>
</dbReference>
<dbReference type="SMART" id="SM00356">
    <property type="entry name" value="ZnF_C3H1"/>
    <property type="match status" value="2"/>
</dbReference>
<feature type="compositionally biased region" description="Basic and acidic residues" evidence="5">
    <location>
        <begin position="64"/>
        <end position="74"/>
    </location>
</feature>
<feature type="compositionally biased region" description="Polar residues" evidence="5">
    <location>
        <begin position="46"/>
        <end position="58"/>
    </location>
</feature>
<dbReference type="GO" id="GO:0002181">
    <property type="term" value="P:cytoplasmic translation"/>
    <property type="evidence" value="ECO:0007669"/>
    <property type="project" value="TreeGrafter"/>
</dbReference>